<dbReference type="PIRSF" id="PIRSF006078">
    <property type="entry name" value="GlxK"/>
    <property type="match status" value="1"/>
</dbReference>
<protein>
    <submittedName>
        <fullName evidence="5">Glycerate kinase</fullName>
        <ecNumber evidence="5">2.7.1.31</ecNumber>
    </submittedName>
</protein>
<name>X5DXW2_9CORY</name>
<evidence type="ECO:0000313" key="6">
    <source>
        <dbReference type="Proteomes" id="UP000023703"/>
    </source>
</evidence>
<dbReference type="AlphaFoldDB" id="X5DXW2"/>
<dbReference type="Proteomes" id="UP000023703">
    <property type="component" value="Chromosome"/>
</dbReference>
<proteinExistence type="inferred from homology"/>
<evidence type="ECO:0000256" key="4">
    <source>
        <dbReference type="PIRNR" id="PIRNR006078"/>
    </source>
</evidence>
<dbReference type="PANTHER" id="PTHR21599">
    <property type="entry name" value="GLYCERATE KINASE"/>
    <property type="match status" value="1"/>
</dbReference>
<dbReference type="KEGG" id="cgy:CGLY_14980"/>
<dbReference type="RefSeq" id="WP_038550456.1">
    <property type="nucleotide sequence ID" value="NZ_CP006842.1"/>
</dbReference>
<dbReference type="GO" id="GO:0031388">
    <property type="term" value="P:organic acid phosphorylation"/>
    <property type="evidence" value="ECO:0007669"/>
    <property type="project" value="UniProtKB-UniRule"/>
</dbReference>
<dbReference type="EMBL" id="CP006842">
    <property type="protein sequence ID" value="AHW65432.1"/>
    <property type="molecule type" value="Genomic_DNA"/>
</dbReference>
<accession>X5DXW2</accession>
<dbReference type="Pfam" id="PF02595">
    <property type="entry name" value="Gly_kinase"/>
    <property type="match status" value="1"/>
</dbReference>
<evidence type="ECO:0000313" key="5">
    <source>
        <dbReference type="EMBL" id="AHW65432.1"/>
    </source>
</evidence>
<dbReference type="EC" id="2.7.1.31" evidence="5"/>
<dbReference type="NCBIfam" id="TIGR00045">
    <property type="entry name" value="glycerate kinase"/>
    <property type="match status" value="1"/>
</dbReference>
<dbReference type="InterPro" id="IPR004381">
    <property type="entry name" value="Glycerate_kinase"/>
</dbReference>
<dbReference type="Gene3D" id="3.90.1510.10">
    <property type="entry name" value="Glycerate kinase, domain 2"/>
    <property type="match status" value="1"/>
</dbReference>
<dbReference type="InterPro" id="IPR018193">
    <property type="entry name" value="Glyc_kinase_flavodox-like_fold"/>
</dbReference>
<keyword evidence="3 4" id="KW-0418">Kinase</keyword>
<dbReference type="InterPro" id="IPR018197">
    <property type="entry name" value="Glycerate_kinase_RE-like"/>
</dbReference>
<keyword evidence="2 4" id="KW-0808">Transferase</keyword>
<dbReference type="SUPFAM" id="SSF110738">
    <property type="entry name" value="Glycerate kinase I"/>
    <property type="match status" value="1"/>
</dbReference>
<dbReference type="eggNOG" id="COG1929">
    <property type="taxonomic scope" value="Bacteria"/>
</dbReference>
<dbReference type="STRING" id="1404245.CGLY_14980"/>
<dbReference type="PANTHER" id="PTHR21599:SF0">
    <property type="entry name" value="GLYCERATE KINASE"/>
    <property type="match status" value="1"/>
</dbReference>
<evidence type="ECO:0000256" key="3">
    <source>
        <dbReference type="ARBA" id="ARBA00022777"/>
    </source>
</evidence>
<dbReference type="HOGENOM" id="CLU_028255_0_0_11"/>
<evidence type="ECO:0000256" key="2">
    <source>
        <dbReference type="ARBA" id="ARBA00022679"/>
    </source>
</evidence>
<evidence type="ECO:0000256" key="1">
    <source>
        <dbReference type="ARBA" id="ARBA00006284"/>
    </source>
</evidence>
<dbReference type="GO" id="GO:0008887">
    <property type="term" value="F:glycerate kinase activity"/>
    <property type="evidence" value="ECO:0007669"/>
    <property type="project" value="UniProtKB-UniRule"/>
</dbReference>
<organism evidence="5 6">
    <name type="scientific">Corynebacterium glyciniphilum AJ 3170</name>
    <dbReference type="NCBI Taxonomy" id="1404245"/>
    <lineage>
        <taxon>Bacteria</taxon>
        <taxon>Bacillati</taxon>
        <taxon>Actinomycetota</taxon>
        <taxon>Actinomycetes</taxon>
        <taxon>Mycobacteriales</taxon>
        <taxon>Corynebacteriaceae</taxon>
        <taxon>Corynebacterium</taxon>
    </lineage>
</organism>
<dbReference type="Gene3D" id="3.40.50.10350">
    <property type="entry name" value="Glycerate kinase, domain 1"/>
    <property type="match status" value="1"/>
</dbReference>
<reference evidence="5 6" key="1">
    <citation type="journal article" date="2015" name="Int. J. Syst. Evol. Microbiol.">
        <title>Revisiting Corynebacterium glyciniphilum (ex Kubota et al., 1972) sp. nov., nom. rev., isolated from putrefied banana.</title>
        <authorList>
            <person name="Al-Dilaimi A."/>
            <person name="Bednarz H."/>
            <person name="Lomker A."/>
            <person name="Niehaus K."/>
            <person name="Kalinowski J."/>
            <person name="Ruckert C."/>
        </authorList>
    </citation>
    <scope>NUCLEOTIDE SEQUENCE [LARGE SCALE GENOMIC DNA]</scope>
    <source>
        <strain evidence="5">AJ 3170</strain>
    </source>
</reference>
<dbReference type="InterPro" id="IPR036129">
    <property type="entry name" value="Glycerate_kinase_sf"/>
</dbReference>
<comment type="similarity">
    <text evidence="1 4">Belongs to the glycerate kinase type-1 family.</text>
</comment>
<keyword evidence="6" id="KW-1185">Reference proteome</keyword>
<dbReference type="OrthoDB" id="9774290at2"/>
<gene>
    <name evidence="5" type="ORF">CGLY_14980</name>
</gene>
<sequence length="385" mass="39168">MPTALICCDKFKGSASSREVSAALAKGLEFSGCRAVALPLADGGDGTLEVFDDLGYHRRTAMVRGVDGEWVSAEYSLEDAPVGPLTGGRRTAVIEIARACGLEMVSVDGEVPAPESARQAGSWGVGDLIIAALDEGVGRIILGLGGSATTDAGSGMAEALGVVFRDASGGMVTRVRDMASIAAVDLDRLDPRLAEVEVVIASDVRNPLCGPDGAAAVYGPQKGLAPEDIDEVDSAVQGFAAVVEDALGMSGTAELPGAGAAGGLGFMALGLLGAQMRSGVGLVLEETGLVGALGTADLVITGEGRLDAQTLSGKAPAGVAERARENDVPVVAVCGQNQIDADQASALFTAVYSLVDYEPDVEKCLRDPLPILERIGFEIGTGLNR</sequence>